<dbReference type="SUPFAM" id="SSF51206">
    <property type="entry name" value="cAMP-binding domain-like"/>
    <property type="match status" value="1"/>
</dbReference>
<organism evidence="2 3">
    <name type="scientific">Fusibacter bizertensis</name>
    <dbReference type="NCBI Taxonomy" id="1488331"/>
    <lineage>
        <taxon>Bacteria</taxon>
        <taxon>Bacillati</taxon>
        <taxon>Bacillota</taxon>
        <taxon>Clostridia</taxon>
        <taxon>Eubacteriales</taxon>
        <taxon>Eubacteriales Family XII. Incertae Sedis</taxon>
        <taxon>Fusibacter</taxon>
    </lineage>
</organism>
<keyword evidence="3" id="KW-1185">Reference proteome</keyword>
<gene>
    <name evidence="2" type="ORF">QE109_12755</name>
</gene>
<sequence length="206" mass="23745">MIAWEVFTIRDQSADAYLKKVLKSYIQSTDEEISEIVSKLPVKRFKKGSMILYQGEPSNHCIFVISGCLRQYRINEKGDDVTSEFYEEGQWVNVFNETAKDKVSKYSIICSEDCILIYSKTQLKSDMFLAYPDLKDMTTVMLGERLGEINENIYSFAALSPEDRVKELLQNRPSLIKRVPQHQLASYLGVTPESFSRIKKRLDSLT</sequence>
<proteinExistence type="predicted"/>
<evidence type="ECO:0000313" key="3">
    <source>
        <dbReference type="Proteomes" id="UP001158045"/>
    </source>
</evidence>
<name>A0ABT6NF15_9FIRM</name>
<reference evidence="2 3" key="1">
    <citation type="submission" date="2023-04" db="EMBL/GenBank/DDBJ databases">
        <title>Fusibacter bizertensis strain WBS, isolated from littoral bottom sediments of the Arctic seas - biochemical and genomic analysis.</title>
        <authorList>
            <person name="Brioukhanov A.L."/>
        </authorList>
    </citation>
    <scope>NUCLEOTIDE SEQUENCE [LARGE SCALE GENOMIC DNA]</scope>
    <source>
        <strain evidence="2 3">WBS</strain>
    </source>
</reference>
<dbReference type="SMART" id="SM00100">
    <property type="entry name" value="cNMP"/>
    <property type="match status" value="1"/>
</dbReference>
<dbReference type="InterPro" id="IPR000595">
    <property type="entry name" value="cNMP-bd_dom"/>
</dbReference>
<dbReference type="CDD" id="cd00038">
    <property type="entry name" value="CAP_ED"/>
    <property type="match status" value="1"/>
</dbReference>
<evidence type="ECO:0000313" key="2">
    <source>
        <dbReference type="EMBL" id="MDH8679023.1"/>
    </source>
</evidence>
<dbReference type="PROSITE" id="PS50042">
    <property type="entry name" value="CNMP_BINDING_3"/>
    <property type="match status" value="1"/>
</dbReference>
<dbReference type="InterPro" id="IPR018490">
    <property type="entry name" value="cNMP-bd_dom_sf"/>
</dbReference>
<dbReference type="Pfam" id="PF00027">
    <property type="entry name" value="cNMP_binding"/>
    <property type="match status" value="1"/>
</dbReference>
<protein>
    <submittedName>
        <fullName evidence="2">Crp/Fnr family transcriptional regulator</fullName>
    </submittedName>
</protein>
<comment type="caution">
    <text evidence="2">The sequence shown here is derived from an EMBL/GenBank/DDBJ whole genome shotgun (WGS) entry which is preliminary data.</text>
</comment>
<dbReference type="InterPro" id="IPR014710">
    <property type="entry name" value="RmlC-like_jellyroll"/>
</dbReference>
<dbReference type="EMBL" id="JARYZI010000009">
    <property type="protein sequence ID" value="MDH8679023.1"/>
    <property type="molecule type" value="Genomic_DNA"/>
</dbReference>
<accession>A0ABT6NF15</accession>
<dbReference type="Proteomes" id="UP001158045">
    <property type="component" value="Unassembled WGS sequence"/>
</dbReference>
<evidence type="ECO:0000259" key="1">
    <source>
        <dbReference type="PROSITE" id="PS50042"/>
    </source>
</evidence>
<feature type="domain" description="Cyclic nucleotide-binding" evidence="1">
    <location>
        <begin position="30"/>
        <end position="99"/>
    </location>
</feature>
<dbReference type="Gene3D" id="2.60.120.10">
    <property type="entry name" value="Jelly Rolls"/>
    <property type="match status" value="1"/>
</dbReference>